<feature type="compositionally biased region" description="Low complexity" evidence="1">
    <location>
        <begin position="27"/>
        <end position="38"/>
    </location>
</feature>
<accession>A0A1G9SQU6</accession>
<evidence type="ECO:0000313" key="3">
    <source>
        <dbReference type="Proteomes" id="UP000199063"/>
    </source>
</evidence>
<gene>
    <name evidence="2" type="ORF">SAMN05444921_107153</name>
</gene>
<name>A0A1G9SQU6_9ACTN</name>
<proteinExistence type="predicted"/>
<evidence type="ECO:0000256" key="1">
    <source>
        <dbReference type="SAM" id="MobiDB-lite"/>
    </source>
</evidence>
<feature type="region of interest" description="Disordered" evidence="1">
    <location>
        <begin position="27"/>
        <end position="60"/>
    </location>
</feature>
<feature type="compositionally biased region" description="Gly residues" evidence="1">
    <location>
        <begin position="39"/>
        <end position="60"/>
    </location>
</feature>
<dbReference type="STRING" id="1196353.SAMN05444921_107153"/>
<dbReference type="EMBL" id="FNHI01000007">
    <property type="protein sequence ID" value="SDM37235.1"/>
    <property type="molecule type" value="Genomic_DNA"/>
</dbReference>
<dbReference type="RefSeq" id="WP_244291944.1">
    <property type="nucleotide sequence ID" value="NZ_FNHI01000007.1"/>
</dbReference>
<protein>
    <submittedName>
        <fullName evidence="2">Uncharacterized protein</fullName>
    </submittedName>
</protein>
<dbReference type="AlphaFoldDB" id="A0A1G9SQU6"/>
<dbReference type="Proteomes" id="UP000199063">
    <property type="component" value="Unassembled WGS sequence"/>
</dbReference>
<dbReference type="GeneID" id="96657228"/>
<keyword evidence="3" id="KW-1185">Reference proteome</keyword>
<organism evidence="2 3">
    <name type="scientific">Streptomyces wuyuanensis</name>
    <dbReference type="NCBI Taxonomy" id="1196353"/>
    <lineage>
        <taxon>Bacteria</taxon>
        <taxon>Bacillati</taxon>
        <taxon>Actinomycetota</taxon>
        <taxon>Actinomycetes</taxon>
        <taxon>Kitasatosporales</taxon>
        <taxon>Streptomycetaceae</taxon>
        <taxon>Streptomyces</taxon>
    </lineage>
</organism>
<evidence type="ECO:0000313" key="2">
    <source>
        <dbReference type="EMBL" id="SDM37235.1"/>
    </source>
</evidence>
<sequence>MPAATVGKAFELLIPVVLTVLSRRAANRRSAGASPGTPGASGAGVGDVLGDLLGGGRRKP</sequence>
<reference evidence="3" key="1">
    <citation type="submission" date="2016-10" db="EMBL/GenBank/DDBJ databases">
        <authorList>
            <person name="Varghese N."/>
            <person name="Submissions S."/>
        </authorList>
    </citation>
    <scope>NUCLEOTIDE SEQUENCE [LARGE SCALE GENOMIC DNA]</scope>
    <source>
        <strain evidence="3">CGMCC 4.7042</strain>
    </source>
</reference>